<dbReference type="EMBL" id="JANBPW010002787">
    <property type="protein sequence ID" value="KAJ1939619.1"/>
    <property type="molecule type" value="Genomic_DNA"/>
</dbReference>
<evidence type="ECO:0000313" key="2">
    <source>
        <dbReference type="Proteomes" id="UP001150603"/>
    </source>
</evidence>
<gene>
    <name evidence="1" type="ORF">FBU59_004062</name>
</gene>
<accession>A0ACC1J6K9</accession>
<evidence type="ECO:0000313" key="1">
    <source>
        <dbReference type="EMBL" id="KAJ1939619.1"/>
    </source>
</evidence>
<organism evidence="1 2">
    <name type="scientific">Linderina macrospora</name>
    <dbReference type="NCBI Taxonomy" id="4868"/>
    <lineage>
        <taxon>Eukaryota</taxon>
        <taxon>Fungi</taxon>
        <taxon>Fungi incertae sedis</taxon>
        <taxon>Zoopagomycota</taxon>
        <taxon>Kickxellomycotina</taxon>
        <taxon>Kickxellomycetes</taxon>
        <taxon>Kickxellales</taxon>
        <taxon>Kickxellaceae</taxon>
        <taxon>Linderina</taxon>
    </lineage>
</organism>
<dbReference type="Proteomes" id="UP001150603">
    <property type="component" value="Unassembled WGS sequence"/>
</dbReference>
<reference evidence="1" key="1">
    <citation type="submission" date="2022-07" db="EMBL/GenBank/DDBJ databases">
        <title>Phylogenomic reconstructions and comparative analyses of Kickxellomycotina fungi.</title>
        <authorList>
            <person name="Reynolds N.K."/>
            <person name="Stajich J.E."/>
            <person name="Barry K."/>
            <person name="Grigoriev I.V."/>
            <person name="Crous P."/>
            <person name="Smith M.E."/>
        </authorList>
    </citation>
    <scope>NUCLEOTIDE SEQUENCE</scope>
    <source>
        <strain evidence="1">NRRL 5244</strain>
    </source>
</reference>
<protein>
    <submittedName>
        <fullName evidence="1">Uncharacterized protein</fullName>
    </submittedName>
</protein>
<keyword evidence="2" id="KW-1185">Reference proteome</keyword>
<sequence>MKFSSAIATLCVILGAVAVANAAPADAVRKPNPDYKKCIKEHGTGQWPYPGEGECHDIGYCECKPDGSIICVC</sequence>
<name>A0ACC1J6K9_9FUNG</name>
<proteinExistence type="predicted"/>
<comment type="caution">
    <text evidence="1">The sequence shown here is derived from an EMBL/GenBank/DDBJ whole genome shotgun (WGS) entry which is preliminary data.</text>
</comment>